<proteinExistence type="inferred from homology"/>
<dbReference type="GO" id="GO:0005524">
    <property type="term" value="F:ATP binding"/>
    <property type="evidence" value="ECO:0007669"/>
    <property type="project" value="UniProtKB-KW"/>
</dbReference>
<dbReference type="InterPro" id="IPR014729">
    <property type="entry name" value="Rossmann-like_a/b/a_fold"/>
</dbReference>
<dbReference type="Pfam" id="PF01467">
    <property type="entry name" value="CTP_transf_like"/>
    <property type="match status" value="1"/>
</dbReference>
<comment type="cofactor">
    <cofactor evidence="9">
        <name>Mg(2+)</name>
        <dbReference type="ChEBI" id="CHEBI:18420"/>
    </cofactor>
</comment>
<evidence type="ECO:0000256" key="5">
    <source>
        <dbReference type="ARBA" id="ARBA00022840"/>
    </source>
</evidence>
<keyword evidence="5 9" id="KW-0067">ATP-binding</keyword>
<dbReference type="AlphaFoldDB" id="A0A5C1QKJ7"/>
<reference evidence="11 12" key="1">
    <citation type="submission" date="2019-02" db="EMBL/GenBank/DDBJ databases">
        <title>Complete Genome Sequence and Methylome Analysis of free living Spirochaetas.</title>
        <authorList>
            <person name="Fomenkov A."/>
            <person name="Dubinina G."/>
            <person name="Leshcheva N."/>
            <person name="Mikheeva N."/>
            <person name="Grabovich M."/>
            <person name="Vincze T."/>
            <person name="Roberts R.J."/>
        </authorList>
    </citation>
    <scope>NUCLEOTIDE SEQUENCE [LARGE SCALE GENOMIC DNA]</scope>
    <source>
        <strain evidence="11 12">K2</strain>
    </source>
</reference>
<keyword evidence="2 9" id="KW-0808">Transferase</keyword>
<comment type="similarity">
    <text evidence="9">Belongs to the bacterial CoaD family.</text>
</comment>
<name>A0A5C1QKJ7_9SPIO</name>
<evidence type="ECO:0000256" key="2">
    <source>
        <dbReference type="ARBA" id="ARBA00022679"/>
    </source>
</evidence>
<organism evidence="11 12">
    <name type="scientific">Oceanispirochaeta crateris</name>
    <dbReference type="NCBI Taxonomy" id="2518645"/>
    <lineage>
        <taxon>Bacteria</taxon>
        <taxon>Pseudomonadati</taxon>
        <taxon>Spirochaetota</taxon>
        <taxon>Spirochaetia</taxon>
        <taxon>Spirochaetales</taxon>
        <taxon>Spirochaetaceae</taxon>
        <taxon>Oceanispirochaeta</taxon>
    </lineage>
</organism>
<feature type="site" description="Transition state stabilizer" evidence="9">
    <location>
        <position position="17"/>
    </location>
</feature>
<feature type="binding site" evidence="9">
    <location>
        <position position="98"/>
    </location>
    <ligand>
        <name>ATP</name>
        <dbReference type="ChEBI" id="CHEBI:30616"/>
    </ligand>
</feature>
<protein>
    <recommendedName>
        <fullName evidence="9">Phosphopantetheine adenylyltransferase</fullName>
        <ecNumber evidence="9">2.7.7.3</ecNumber>
    </recommendedName>
    <alternativeName>
        <fullName evidence="9">Dephospho-CoA pyrophosphorylase</fullName>
    </alternativeName>
    <alternativeName>
        <fullName evidence="9">Pantetheine-phosphate adenylyltransferase</fullName>
        <shortName evidence="9">PPAT</shortName>
    </alternativeName>
</protein>
<comment type="function">
    <text evidence="9">Reversibly transfers an adenylyl group from ATP to 4'-phosphopantetheine, yielding dephospho-CoA (dPCoA) and pyrophosphate.</text>
</comment>
<keyword evidence="12" id="KW-1185">Reference proteome</keyword>
<evidence type="ECO:0000256" key="1">
    <source>
        <dbReference type="ARBA" id="ARBA00022490"/>
    </source>
</evidence>
<dbReference type="HAMAP" id="MF_00151">
    <property type="entry name" value="PPAT_bact"/>
    <property type="match status" value="1"/>
</dbReference>
<dbReference type="GO" id="GO:0004595">
    <property type="term" value="F:pantetheine-phosphate adenylyltransferase activity"/>
    <property type="evidence" value="ECO:0007669"/>
    <property type="project" value="UniProtKB-UniRule"/>
</dbReference>
<feature type="binding site" evidence="9">
    <location>
        <position position="41"/>
    </location>
    <ligand>
        <name>substrate</name>
    </ligand>
</feature>
<accession>A0A5C1QKJ7</accession>
<dbReference type="EC" id="2.7.7.3" evidence="9"/>
<feature type="binding site" evidence="9">
    <location>
        <begin position="88"/>
        <end position="90"/>
    </location>
    <ligand>
        <name>ATP</name>
        <dbReference type="ChEBI" id="CHEBI:30616"/>
    </ligand>
</feature>
<keyword evidence="1 9" id="KW-0963">Cytoplasm</keyword>
<gene>
    <name evidence="9 11" type="primary">coaD</name>
    <name evidence="11" type="ORF">EXM22_05880</name>
</gene>
<dbReference type="PRINTS" id="PR01020">
    <property type="entry name" value="LPSBIOSNTHSS"/>
</dbReference>
<feature type="domain" description="Cytidyltransferase-like" evidence="10">
    <location>
        <begin position="5"/>
        <end position="133"/>
    </location>
</feature>
<evidence type="ECO:0000256" key="7">
    <source>
        <dbReference type="ARBA" id="ARBA00022993"/>
    </source>
</evidence>
<feature type="binding site" evidence="9">
    <location>
        <position position="17"/>
    </location>
    <ligand>
        <name>ATP</name>
        <dbReference type="ChEBI" id="CHEBI:30616"/>
    </ligand>
</feature>
<dbReference type="InterPro" id="IPR004821">
    <property type="entry name" value="Cyt_trans-like"/>
</dbReference>
<feature type="binding site" evidence="9">
    <location>
        <position position="9"/>
    </location>
    <ligand>
        <name>substrate</name>
    </ligand>
</feature>
<sequence>MVKAVFPGSFDPPTNGHLNLIKRGSQLFDSLDVVISVNYQKKYLLTPEERFTLINDMIEDIPNVTVTLWDRLIVDYAHNNNIGVIMRGVRAVDDFGYEFELSMLNKQLNPQVETIFLPTDQKYFVLRSSSIKELVQLGADVSKMIPLNVEKLLREKIFDKGKIN</sequence>
<dbReference type="RefSeq" id="WP_149485620.1">
    <property type="nucleotide sequence ID" value="NZ_CP036150.1"/>
</dbReference>
<dbReference type="SUPFAM" id="SSF52374">
    <property type="entry name" value="Nucleotidylyl transferase"/>
    <property type="match status" value="1"/>
</dbReference>
<evidence type="ECO:0000259" key="10">
    <source>
        <dbReference type="Pfam" id="PF01467"/>
    </source>
</evidence>
<dbReference type="PANTHER" id="PTHR21342">
    <property type="entry name" value="PHOSPHOPANTETHEINE ADENYLYLTRANSFERASE"/>
    <property type="match status" value="1"/>
</dbReference>
<dbReference type="OrthoDB" id="9806661at2"/>
<dbReference type="Proteomes" id="UP000324209">
    <property type="component" value="Chromosome"/>
</dbReference>
<dbReference type="GO" id="GO:0005737">
    <property type="term" value="C:cytoplasm"/>
    <property type="evidence" value="ECO:0007669"/>
    <property type="project" value="UniProtKB-SubCell"/>
</dbReference>
<keyword evidence="4 9" id="KW-0547">Nucleotide-binding</keyword>
<dbReference type="Gene3D" id="3.40.50.620">
    <property type="entry name" value="HUPs"/>
    <property type="match status" value="1"/>
</dbReference>
<keyword evidence="3 9" id="KW-0548">Nucleotidyltransferase</keyword>
<comment type="catalytic activity">
    <reaction evidence="8 9">
        <text>(R)-4'-phosphopantetheine + ATP + H(+) = 3'-dephospho-CoA + diphosphate</text>
        <dbReference type="Rhea" id="RHEA:19801"/>
        <dbReference type="ChEBI" id="CHEBI:15378"/>
        <dbReference type="ChEBI" id="CHEBI:30616"/>
        <dbReference type="ChEBI" id="CHEBI:33019"/>
        <dbReference type="ChEBI" id="CHEBI:57328"/>
        <dbReference type="ChEBI" id="CHEBI:61723"/>
        <dbReference type="EC" id="2.7.7.3"/>
    </reaction>
</comment>
<comment type="pathway">
    <text evidence="9">Cofactor biosynthesis; coenzyme A biosynthesis; CoA from (R)-pantothenate: step 4/5.</text>
</comment>
<comment type="subcellular location">
    <subcellularLocation>
        <location evidence="9">Cytoplasm</location>
    </subcellularLocation>
</comment>
<feature type="binding site" evidence="9">
    <location>
        <position position="87"/>
    </location>
    <ligand>
        <name>substrate</name>
    </ligand>
</feature>
<feature type="binding site" evidence="9">
    <location>
        <begin position="123"/>
        <end position="129"/>
    </location>
    <ligand>
        <name>ATP</name>
        <dbReference type="ChEBI" id="CHEBI:30616"/>
    </ligand>
</feature>
<dbReference type="NCBIfam" id="TIGR00125">
    <property type="entry name" value="cyt_tran_rel"/>
    <property type="match status" value="1"/>
</dbReference>
<dbReference type="KEGG" id="ock:EXM22_05880"/>
<evidence type="ECO:0000256" key="6">
    <source>
        <dbReference type="ARBA" id="ARBA00022842"/>
    </source>
</evidence>
<keyword evidence="7 9" id="KW-0173">Coenzyme A biosynthesis</keyword>
<dbReference type="NCBIfam" id="TIGR01510">
    <property type="entry name" value="coaD_prev_kdtB"/>
    <property type="match status" value="1"/>
</dbReference>
<evidence type="ECO:0000256" key="3">
    <source>
        <dbReference type="ARBA" id="ARBA00022695"/>
    </source>
</evidence>
<dbReference type="CDD" id="cd02163">
    <property type="entry name" value="PPAT"/>
    <property type="match status" value="1"/>
</dbReference>
<evidence type="ECO:0000313" key="11">
    <source>
        <dbReference type="EMBL" id="QEN07540.1"/>
    </source>
</evidence>
<dbReference type="PANTHER" id="PTHR21342:SF1">
    <property type="entry name" value="PHOSPHOPANTETHEINE ADENYLYLTRANSFERASE"/>
    <property type="match status" value="1"/>
</dbReference>
<keyword evidence="6 9" id="KW-0460">Magnesium</keyword>
<evidence type="ECO:0000256" key="4">
    <source>
        <dbReference type="ARBA" id="ARBA00022741"/>
    </source>
</evidence>
<dbReference type="EMBL" id="CP036150">
    <property type="protein sequence ID" value="QEN07540.1"/>
    <property type="molecule type" value="Genomic_DNA"/>
</dbReference>
<comment type="subunit">
    <text evidence="9">Homohexamer.</text>
</comment>
<dbReference type="UniPathway" id="UPA00241">
    <property type="reaction ID" value="UER00355"/>
</dbReference>
<dbReference type="GO" id="GO:0015937">
    <property type="term" value="P:coenzyme A biosynthetic process"/>
    <property type="evidence" value="ECO:0007669"/>
    <property type="project" value="UniProtKB-UniRule"/>
</dbReference>
<feature type="binding site" evidence="9">
    <location>
        <position position="73"/>
    </location>
    <ligand>
        <name>substrate</name>
    </ligand>
</feature>
<dbReference type="InterPro" id="IPR001980">
    <property type="entry name" value="PPAT"/>
</dbReference>
<evidence type="ECO:0000313" key="12">
    <source>
        <dbReference type="Proteomes" id="UP000324209"/>
    </source>
</evidence>
<feature type="binding site" evidence="9">
    <location>
        <begin position="9"/>
        <end position="10"/>
    </location>
    <ligand>
        <name>ATP</name>
        <dbReference type="ChEBI" id="CHEBI:30616"/>
    </ligand>
</feature>
<evidence type="ECO:0000256" key="8">
    <source>
        <dbReference type="ARBA" id="ARBA00029346"/>
    </source>
</evidence>
<evidence type="ECO:0000256" key="9">
    <source>
        <dbReference type="HAMAP-Rule" id="MF_00151"/>
    </source>
</evidence>